<evidence type="ECO:0000256" key="1">
    <source>
        <dbReference type="SAM" id="MobiDB-lite"/>
    </source>
</evidence>
<protein>
    <submittedName>
        <fullName evidence="2">Uncharacterized protein</fullName>
    </submittedName>
</protein>
<dbReference type="Proteomes" id="UP000046680">
    <property type="component" value="Unassembled WGS sequence"/>
</dbReference>
<evidence type="ECO:0000313" key="2">
    <source>
        <dbReference type="EMBL" id="CFR96297.1"/>
    </source>
</evidence>
<feature type="compositionally biased region" description="Low complexity" evidence="1">
    <location>
        <begin position="54"/>
        <end position="67"/>
    </location>
</feature>
<evidence type="ECO:0000313" key="3">
    <source>
        <dbReference type="Proteomes" id="UP000046680"/>
    </source>
</evidence>
<feature type="compositionally biased region" description="Basic and acidic residues" evidence="1">
    <location>
        <begin position="104"/>
        <end position="119"/>
    </location>
</feature>
<name>A0A654U566_MYCTX</name>
<feature type="region of interest" description="Disordered" evidence="1">
    <location>
        <begin position="162"/>
        <end position="217"/>
    </location>
</feature>
<organism evidence="2 3">
    <name type="scientific">Mycobacterium tuberculosis</name>
    <dbReference type="NCBI Taxonomy" id="1773"/>
    <lineage>
        <taxon>Bacteria</taxon>
        <taxon>Bacillati</taxon>
        <taxon>Actinomycetota</taxon>
        <taxon>Actinomycetes</taxon>
        <taxon>Mycobacteriales</taxon>
        <taxon>Mycobacteriaceae</taxon>
        <taxon>Mycobacterium</taxon>
        <taxon>Mycobacterium tuberculosis complex</taxon>
    </lineage>
</organism>
<feature type="compositionally biased region" description="Basic residues" evidence="1">
    <location>
        <begin position="68"/>
        <end position="78"/>
    </location>
</feature>
<dbReference type="EMBL" id="CGCX01001511">
    <property type="protein sequence ID" value="CFR96297.1"/>
    <property type="molecule type" value="Genomic_DNA"/>
</dbReference>
<proteinExistence type="predicted"/>
<feature type="compositionally biased region" description="Basic residues" evidence="1">
    <location>
        <begin position="28"/>
        <end position="53"/>
    </location>
</feature>
<reference evidence="2 3" key="1">
    <citation type="submission" date="2015-03" db="EMBL/GenBank/DDBJ databases">
        <authorList>
            <consortium name="Pathogen Informatics"/>
        </authorList>
    </citation>
    <scope>NUCLEOTIDE SEQUENCE [LARGE SCALE GENOMIC DNA]</scope>
    <source>
        <strain evidence="2 3">C09601061</strain>
    </source>
</reference>
<gene>
    <name evidence="2" type="ORF">ERS007657_03269</name>
</gene>
<dbReference type="AlphaFoldDB" id="A0A654U566"/>
<feature type="region of interest" description="Disordered" evidence="1">
    <location>
        <begin position="1"/>
        <end position="136"/>
    </location>
</feature>
<sequence>MRTAHPSWRRPARNWAPHGRCEPVASPRSRRPSRRRRPRAASPRGRRGGRRIARAPSGVCLIPPTARAPRRSASRTAHRTCSPMRSRDPGDIAPSATHAVHGHPHPESHSPDRGQRLDRLPSAAPRGKGYARGRTNPRAIELGRHRESSEAKIEGCVFMAPGHRGDNQYSRAGPVGDPRHPPARTIGSPGTWQDAPDRPRARTGSGYQRSGLSPRHQIHRGSGLVAGVRLRGQGQWRTRTDLLTVDMTLRQPAQRHSAAPGAA</sequence>
<accession>A0A654U566</accession>